<dbReference type="EMBL" id="JXTB01000331">
    <property type="protein sequence ID" value="PON45404.1"/>
    <property type="molecule type" value="Genomic_DNA"/>
</dbReference>
<evidence type="ECO:0000313" key="2">
    <source>
        <dbReference type="EMBL" id="PON45404.1"/>
    </source>
</evidence>
<dbReference type="Proteomes" id="UP000237105">
    <property type="component" value="Unassembled WGS sequence"/>
</dbReference>
<reference evidence="3" key="1">
    <citation type="submission" date="2016-06" db="EMBL/GenBank/DDBJ databases">
        <title>Parallel loss of symbiosis genes in relatives of nitrogen-fixing non-legume Parasponia.</title>
        <authorList>
            <person name="Van Velzen R."/>
            <person name="Holmer R."/>
            <person name="Bu F."/>
            <person name="Rutten L."/>
            <person name="Van Zeijl A."/>
            <person name="Liu W."/>
            <person name="Santuari L."/>
            <person name="Cao Q."/>
            <person name="Sharma T."/>
            <person name="Shen D."/>
            <person name="Roswanjaya Y."/>
            <person name="Wardhani T."/>
            <person name="Kalhor M.S."/>
            <person name="Jansen J."/>
            <person name="Van den Hoogen J."/>
            <person name="Gungor B."/>
            <person name="Hartog M."/>
            <person name="Hontelez J."/>
            <person name="Verver J."/>
            <person name="Yang W.-C."/>
            <person name="Schijlen E."/>
            <person name="Repin R."/>
            <person name="Schilthuizen M."/>
            <person name="Schranz E."/>
            <person name="Heidstra R."/>
            <person name="Miyata K."/>
            <person name="Fedorova E."/>
            <person name="Kohlen W."/>
            <person name="Bisseling T."/>
            <person name="Smit S."/>
            <person name="Geurts R."/>
        </authorList>
    </citation>
    <scope>NUCLEOTIDE SEQUENCE [LARGE SCALE GENOMIC DNA]</scope>
    <source>
        <strain evidence="3">cv. WU1-14</strain>
    </source>
</reference>
<evidence type="ECO:0000256" key="1">
    <source>
        <dbReference type="SAM" id="MobiDB-lite"/>
    </source>
</evidence>
<feature type="region of interest" description="Disordered" evidence="1">
    <location>
        <begin position="117"/>
        <end position="140"/>
    </location>
</feature>
<proteinExistence type="predicted"/>
<comment type="caution">
    <text evidence="2">The sequence shown here is derived from an EMBL/GenBank/DDBJ whole genome shotgun (WGS) entry which is preliminary data.</text>
</comment>
<organism evidence="2 3">
    <name type="scientific">Parasponia andersonii</name>
    <name type="common">Sponia andersonii</name>
    <dbReference type="NCBI Taxonomy" id="3476"/>
    <lineage>
        <taxon>Eukaryota</taxon>
        <taxon>Viridiplantae</taxon>
        <taxon>Streptophyta</taxon>
        <taxon>Embryophyta</taxon>
        <taxon>Tracheophyta</taxon>
        <taxon>Spermatophyta</taxon>
        <taxon>Magnoliopsida</taxon>
        <taxon>eudicotyledons</taxon>
        <taxon>Gunneridae</taxon>
        <taxon>Pentapetalae</taxon>
        <taxon>rosids</taxon>
        <taxon>fabids</taxon>
        <taxon>Rosales</taxon>
        <taxon>Cannabaceae</taxon>
        <taxon>Parasponia</taxon>
    </lineage>
</organism>
<sequence>MGACSRLGDSAKKAEKTGGETFAKATVGHKPHEAVEVARINKIGTYSRELIFNEKLEEIVIPTTAFIPEKLICPDTISAELHDKGKDFTSPLSSQMVEEYPGPSEVLDFDNDITERRVGAQSEPIPASKKWVQASKYRKH</sequence>
<accession>A0A2P5B9F1</accession>
<gene>
    <name evidence="2" type="ORF">PanWU01x14_259260</name>
</gene>
<name>A0A2P5B9F1_PARAD</name>
<evidence type="ECO:0000313" key="3">
    <source>
        <dbReference type="Proteomes" id="UP000237105"/>
    </source>
</evidence>
<dbReference type="AlphaFoldDB" id="A0A2P5B9F1"/>
<keyword evidence="3" id="KW-1185">Reference proteome</keyword>
<protein>
    <submittedName>
        <fullName evidence="2">Uncharacterized protein</fullName>
    </submittedName>
</protein>